<organism evidence="3">
    <name type="scientific">Albugo laibachii Nc14</name>
    <dbReference type="NCBI Taxonomy" id="890382"/>
    <lineage>
        <taxon>Eukaryota</taxon>
        <taxon>Sar</taxon>
        <taxon>Stramenopiles</taxon>
        <taxon>Oomycota</taxon>
        <taxon>Peronosporomycetes</taxon>
        <taxon>Albuginales</taxon>
        <taxon>Albuginaceae</taxon>
        <taxon>Albugo</taxon>
    </lineage>
</organism>
<feature type="transmembrane region" description="Helical" evidence="2">
    <location>
        <begin position="85"/>
        <end position="105"/>
    </location>
</feature>
<keyword evidence="2" id="KW-1133">Transmembrane helix</keyword>
<dbReference type="EMBL" id="FR824110">
    <property type="protein sequence ID" value="CCA19174.1"/>
    <property type="molecule type" value="Genomic_DNA"/>
</dbReference>
<dbReference type="PROSITE" id="PS51257">
    <property type="entry name" value="PROKAR_LIPOPROTEIN"/>
    <property type="match status" value="1"/>
</dbReference>
<name>F0WDA2_9STRA</name>
<dbReference type="HOGENOM" id="CLU_1006175_0_0_1"/>
<keyword evidence="2" id="KW-0812">Transmembrane</keyword>
<reference evidence="3" key="1">
    <citation type="journal article" date="2011" name="PLoS Biol.">
        <title>Gene gain and loss during evolution of obligate parasitism in the white rust pathogen of Arabidopsis thaliana.</title>
        <authorList>
            <person name="Kemen E."/>
            <person name="Gardiner A."/>
            <person name="Schultz-Larsen T."/>
            <person name="Kemen A.C."/>
            <person name="Balmuth A.L."/>
            <person name="Robert-Seilaniantz A."/>
            <person name="Bailey K."/>
            <person name="Holub E."/>
            <person name="Studholme D.J."/>
            <person name="Maclean D."/>
            <person name="Jones J.D."/>
        </authorList>
    </citation>
    <scope>NUCLEOTIDE SEQUENCE</scope>
</reference>
<accession>F0WDA2</accession>
<dbReference type="AlphaFoldDB" id="F0WDA2"/>
<feature type="compositionally biased region" description="Basic and acidic residues" evidence="1">
    <location>
        <begin position="256"/>
        <end position="277"/>
    </location>
</feature>
<proteinExistence type="predicted"/>
<reference evidence="3" key="2">
    <citation type="submission" date="2011-02" db="EMBL/GenBank/DDBJ databases">
        <authorList>
            <person name="MacLean D."/>
        </authorList>
    </citation>
    <scope>NUCLEOTIDE SEQUENCE</scope>
</reference>
<feature type="transmembrane region" description="Helical" evidence="2">
    <location>
        <begin position="136"/>
        <end position="158"/>
    </location>
</feature>
<feature type="transmembrane region" description="Helical" evidence="2">
    <location>
        <begin position="178"/>
        <end position="198"/>
    </location>
</feature>
<evidence type="ECO:0000256" key="1">
    <source>
        <dbReference type="SAM" id="MobiDB-lite"/>
    </source>
</evidence>
<keyword evidence="2" id="KW-0472">Membrane</keyword>
<evidence type="ECO:0000256" key="2">
    <source>
        <dbReference type="SAM" id="Phobius"/>
    </source>
</evidence>
<feature type="transmembrane region" description="Helical" evidence="2">
    <location>
        <begin position="15"/>
        <end position="33"/>
    </location>
</feature>
<sequence>MQPVSRPKVELIDDLLGTILVLTACTIVFLLEFTRRKALSVSQLAFISISWISFFVFGGLLDHFIPDRHLQWALITSFSHSRPFSMTYIYFPLAGSLLITIIFLFQTSTCSCQCCCLETTSPFEAKMHRNCHWNRWRNCVPIYIALYILLYIGIGMRLNVRLRESAIHPVGGTLHWEMLTAPFFLCCCHIGTMALLGLKSFLQHADQPASPHLRNEKEFSLANGINRIENIRKALKSTHSMESDSENYFRNNADPESPRCVHDIHPKRDTFTEKPAI</sequence>
<protein>
    <submittedName>
        <fullName evidence="3">Uncharacterized protein AlNc14C65G4622</fullName>
    </submittedName>
</protein>
<feature type="transmembrane region" description="Helical" evidence="2">
    <location>
        <begin position="45"/>
        <end position="65"/>
    </location>
</feature>
<feature type="region of interest" description="Disordered" evidence="1">
    <location>
        <begin position="242"/>
        <end position="277"/>
    </location>
</feature>
<evidence type="ECO:0000313" key="3">
    <source>
        <dbReference type="EMBL" id="CCA19174.1"/>
    </source>
</evidence>
<gene>
    <name evidence="3" type="primary">AlNc14C65G4622</name>
    <name evidence="3" type="ORF">ALNC14_053170</name>
</gene>